<dbReference type="AlphaFoldDB" id="A0A5E4MGY6"/>
<dbReference type="EMBL" id="CABPRJ010000482">
    <property type="protein sequence ID" value="VVC28574.1"/>
    <property type="molecule type" value="Genomic_DNA"/>
</dbReference>
<dbReference type="Proteomes" id="UP000325440">
    <property type="component" value="Unassembled WGS sequence"/>
</dbReference>
<reference evidence="2 3" key="1">
    <citation type="submission" date="2019-08" db="EMBL/GenBank/DDBJ databases">
        <authorList>
            <person name="Alioto T."/>
            <person name="Alioto T."/>
            <person name="Gomez Garrido J."/>
        </authorList>
    </citation>
    <scope>NUCLEOTIDE SEQUENCE [LARGE SCALE GENOMIC DNA]</scope>
</reference>
<keyword evidence="1" id="KW-0175">Coiled coil</keyword>
<organism evidence="2 3">
    <name type="scientific">Cinara cedri</name>
    <dbReference type="NCBI Taxonomy" id="506608"/>
    <lineage>
        <taxon>Eukaryota</taxon>
        <taxon>Metazoa</taxon>
        <taxon>Ecdysozoa</taxon>
        <taxon>Arthropoda</taxon>
        <taxon>Hexapoda</taxon>
        <taxon>Insecta</taxon>
        <taxon>Pterygota</taxon>
        <taxon>Neoptera</taxon>
        <taxon>Paraneoptera</taxon>
        <taxon>Hemiptera</taxon>
        <taxon>Sternorrhyncha</taxon>
        <taxon>Aphidomorpha</taxon>
        <taxon>Aphidoidea</taxon>
        <taxon>Aphididae</taxon>
        <taxon>Lachninae</taxon>
        <taxon>Cinara</taxon>
    </lineage>
</organism>
<evidence type="ECO:0000256" key="1">
    <source>
        <dbReference type="SAM" id="Coils"/>
    </source>
</evidence>
<feature type="coiled-coil region" evidence="1">
    <location>
        <begin position="56"/>
        <end position="83"/>
    </location>
</feature>
<accession>A0A5E4MGY6</accession>
<proteinExistence type="predicted"/>
<protein>
    <submittedName>
        <fullName evidence="2">Uncharacterized protein</fullName>
    </submittedName>
</protein>
<keyword evidence="3" id="KW-1185">Reference proteome</keyword>
<evidence type="ECO:0000313" key="3">
    <source>
        <dbReference type="Proteomes" id="UP000325440"/>
    </source>
</evidence>
<evidence type="ECO:0000313" key="2">
    <source>
        <dbReference type="EMBL" id="VVC28574.1"/>
    </source>
</evidence>
<gene>
    <name evidence="2" type="ORF">CINCED_3A000094</name>
</gene>
<sequence>MEKYYWIKEITLESCQIKKGDKKSVEMIECDTNYNKVLNSIKEDNEALHLQLAAEKGNKELLMNNLTKNISSAEERLKIQDAKIFEMKNYVILLDAELNEYKDKQFYLDLKFKKDNELKIKSDELYNKLKIKYDELNNKVLNVKLSELDRLTKHFNGNIESLKQIMAEITQKLTQRDDELCECVKQKNNVQSGNKLLMESHSKLLTRFNTLKIQCDEQTKTIDMKNDTEESLTTELDTVKETLQMKDADLMKLHLRISELTEELSYLK</sequence>
<name>A0A5E4MGY6_9HEMI</name>